<keyword evidence="1" id="KW-0472">Membrane</keyword>
<protein>
    <submittedName>
        <fullName evidence="2">Uncharacterized protein</fullName>
    </submittedName>
</protein>
<organism evidence="2 3">
    <name type="scientific">Kineococcus halophytocola</name>
    <dbReference type="NCBI Taxonomy" id="3234027"/>
    <lineage>
        <taxon>Bacteria</taxon>
        <taxon>Bacillati</taxon>
        <taxon>Actinomycetota</taxon>
        <taxon>Actinomycetes</taxon>
        <taxon>Kineosporiales</taxon>
        <taxon>Kineosporiaceae</taxon>
        <taxon>Kineococcus</taxon>
    </lineage>
</organism>
<keyword evidence="1" id="KW-0812">Transmembrane</keyword>
<keyword evidence="1" id="KW-1133">Transmembrane helix</keyword>
<reference evidence="2 3" key="1">
    <citation type="submission" date="2024-07" db="EMBL/GenBank/DDBJ databases">
        <authorList>
            <person name="Thanompreechachai J."/>
            <person name="Duangmal K."/>
        </authorList>
    </citation>
    <scope>NUCLEOTIDE SEQUENCE [LARGE SCALE GENOMIC DNA]</scope>
    <source>
        <strain evidence="2 3">LSe6-4</strain>
    </source>
</reference>
<evidence type="ECO:0000256" key="1">
    <source>
        <dbReference type="SAM" id="Phobius"/>
    </source>
</evidence>
<dbReference type="Proteomes" id="UP001565927">
    <property type="component" value="Unassembled WGS sequence"/>
</dbReference>
<comment type="caution">
    <text evidence="2">The sequence shown here is derived from an EMBL/GenBank/DDBJ whole genome shotgun (WGS) entry which is preliminary data.</text>
</comment>
<gene>
    <name evidence="2" type="ORF">AB2L27_13925</name>
</gene>
<dbReference type="EMBL" id="JBGFTU010000015">
    <property type="protein sequence ID" value="MEZ0165852.1"/>
    <property type="molecule type" value="Genomic_DNA"/>
</dbReference>
<dbReference type="RefSeq" id="WP_370442077.1">
    <property type="nucleotide sequence ID" value="NZ_JBGFTU010000015.1"/>
</dbReference>
<evidence type="ECO:0000313" key="3">
    <source>
        <dbReference type="Proteomes" id="UP001565927"/>
    </source>
</evidence>
<proteinExistence type="predicted"/>
<keyword evidence="3" id="KW-1185">Reference proteome</keyword>
<name>A0ABV4H2Q0_9ACTN</name>
<accession>A0ABV4H2Q0</accession>
<feature type="transmembrane region" description="Helical" evidence="1">
    <location>
        <begin position="6"/>
        <end position="26"/>
    </location>
</feature>
<sequence>MFGTTSHVIVLVGAVLLIAHVVVGALRRRRRGEKPRTVPDVLVVIAMTLTAAVQVSALT</sequence>
<evidence type="ECO:0000313" key="2">
    <source>
        <dbReference type="EMBL" id="MEZ0165852.1"/>
    </source>
</evidence>